<organism evidence="2 3">
    <name type="scientific">Handroanthus impetiginosus</name>
    <dbReference type="NCBI Taxonomy" id="429701"/>
    <lineage>
        <taxon>Eukaryota</taxon>
        <taxon>Viridiplantae</taxon>
        <taxon>Streptophyta</taxon>
        <taxon>Embryophyta</taxon>
        <taxon>Tracheophyta</taxon>
        <taxon>Spermatophyta</taxon>
        <taxon>Magnoliopsida</taxon>
        <taxon>eudicotyledons</taxon>
        <taxon>Gunneridae</taxon>
        <taxon>Pentapetalae</taxon>
        <taxon>asterids</taxon>
        <taxon>lamiids</taxon>
        <taxon>Lamiales</taxon>
        <taxon>Bignoniaceae</taxon>
        <taxon>Crescentiina</taxon>
        <taxon>Tabebuia alliance</taxon>
        <taxon>Handroanthus</taxon>
    </lineage>
</organism>
<protein>
    <submittedName>
        <fullName evidence="2">Uncharacterized protein</fullName>
    </submittedName>
</protein>
<evidence type="ECO:0000313" key="3">
    <source>
        <dbReference type="Proteomes" id="UP000231279"/>
    </source>
</evidence>
<feature type="compositionally biased region" description="Basic and acidic residues" evidence="1">
    <location>
        <begin position="103"/>
        <end position="112"/>
    </location>
</feature>
<comment type="caution">
    <text evidence="2">The sequence shown here is derived from an EMBL/GenBank/DDBJ whole genome shotgun (WGS) entry which is preliminary data.</text>
</comment>
<name>A0A2G9G4V7_9LAMI</name>
<dbReference type="Proteomes" id="UP000231279">
    <property type="component" value="Unassembled WGS sequence"/>
</dbReference>
<evidence type="ECO:0000256" key="1">
    <source>
        <dbReference type="SAM" id="MobiDB-lite"/>
    </source>
</evidence>
<evidence type="ECO:0000313" key="2">
    <source>
        <dbReference type="EMBL" id="PIN00232.1"/>
    </source>
</evidence>
<feature type="region of interest" description="Disordered" evidence="1">
    <location>
        <begin position="69"/>
        <end position="137"/>
    </location>
</feature>
<sequence>MELGTFLCWKAQFANILTVFTNNRIVWPTRRRAIRKIHTNTVIPITAIVEFSCVLGAIEISMTVSPQPVYPQQPDATQYSHSHPHNSPSPQTPPFPTAISKPQTDKTPHIDEVLSFPSSPAHEPHQASPAPSLSTHQFYPSSPQHGLGYTHPYRTQSTRWARLATGLLRSRRGLWLLRDGEAKNVVNRARVRVEAFDSGVGRRVARGRVVLLGVAGFLEEVWCWWVCLGLVRLD</sequence>
<proteinExistence type="predicted"/>
<reference evidence="3" key="1">
    <citation type="journal article" date="2018" name="Gigascience">
        <title>Genome assembly of the Pink Ipe (Handroanthus impetiginosus, Bignoniaceae), a highly valued, ecologically keystone Neotropical timber forest tree.</title>
        <authorList>
            <person name="Silva-Junior O.B."/>
            <person name="Grattapaglia D."/>
            <person name="Novaes E."/>
            <person name="Collevatti R.G."/>
        </authorList>
    </citation>
    <scope>NUCLEOTIDE SEQUENCE [LARGE SCALE GENOMIC DNA]</scope>
    <source>
        <strain evidence="3">cv. UFG-1</strain>
    </source>
</reference>
<dbReference type="AlphaFoldDB" id="A0A2G9G4V7"/>
<keyword evidence="3" id="KW-1185">Reference proteome</keyword>
<gene>
    <name evidence="2" type="ORF">CDL12_27267</name>
</gene>
<accession>A0A2G9G4V7</accession>
<dbReference type="EMBL" id="NKXS01007082">
    <property type="protein sequence ID" value="PIN00232.1"/>
    <property type="molecule type" value="Genomic_DNA"/>
</dbReference>